<dbReference type="CDD" id="cd03801">
    <property type="entry name" value="GT4_PimA-like"/>
    <property type="match status" value="1"/>
</dbReference>
<reference evidence="2 3" key="1">
    <citation type="submission" date="2017-08" db="EMBL/GenBank/DDBJ databases">
        <title>Infants hospitalized years apart are colonized by the same room-sourced microbial strains.</title>
        <authorList>
            <person name="Brooks B."/>
            <person name="Olm M.R."/>
            <person name="Firek B.A."/>
            <person name="Baker R."/>
            <person name="Thomas B.C."/>
            <person name="Morowitz M.J."/>
            <person name="Banfield J.F."/>
        </authorList>
    </citation>
    <scope>NUCLEOTIDE SEQUENCE [LARGE SCALE GENOMIC DNA]</scope>
    <source>
        <strain evidence="2">S2_005_002_R2_34</strain>
    </source>
</reference>
<dbReference type="Gene3D" id="3.40.50.2000">
    <property type="entry name" value="Glycogen Phosphorylase B"/>
    <property type="match status" value="1"/>
</dbReference>
<feature type="compositionally biased region" description="Low complexity" evidence="1">
    <location>
        <begin position="1"/>
        <end position="12"/>
    </location>
</feature>
<name>A0A2W5Q937_RHOSU</name>
<evidence type="ECO:0000256" key="1">
    <source>
        <dbReference type="SAM" id="MobiDB-lite"/>
    </source>
</evidence>
<dbReference type="SUPFAM" id="SSF53756">
    <property type="entry name" value="UDP-Glycosyltransferase/glycogen phosphorylase"/>
    <property type="match status" value="1"/>
</dbReference>
<dbReference type="InterPro" id="IPR050194">
    <property type="entry name" value="Glycosyltransferase_grp1"/>
</dbReference>
<evidence type="ECO:0000313" key="2">
    <source>
        <dbReference type="EMBL" id="PZQ51253.1"/>
    </source>
</evidence>
<evidence type="ECO:0008006" key="4">
    <source>
        <dbReference type="Google" id="ProtNLM"/>
    </source>
</evidence>
<feature type="compositionally biased region" description="Low complexity" evidence="1">
    <location>
        <begin position="56"/>
        <end position="66"/>
    </location>
</feature>
<feature type="region of interest" description="Disordered" evidence="1">
    <location>
        <begin position="1"/>
        <end position="66"/>
    </location>
</feature>
<dbReference type="EMBL" id="QFPW01000002">
    <property type="protein sequence ID" value="PZQ51253.1"/>
    <property type="molecule type" value="Genomic_DNA"/>
</dbReference>
<accession>A0A2W5Q937</accession>
<feature type="region of interest" description="Disordered" evidence="1">
    <location>
        <begin position="475"/>
        <end position="505"/>
    </location>
</feature>
<dbReference type="GO" id="GO:0016757">
    <property type="term" value="F:glycosyltransferase activity"/>
    <property type="evidence" value="ECO:0007669"/>
    <property type="project" value="TreeGrafter"/>
</dbReference>
<organism evidence="2 3">
    <name type="scientific">Rhodovulum sulfidophilum</name>
    <name type="common">Rhodobacter sulfidophilus</name>
    <dbReference type="NCBI Taxonomy" id="35806"/>
    <lineage>
        <taxon>Bacteria</taxon>
        <taxon>Pseudomonadati</taxon>
        <taxon>Pseudomonadota</taxon>
        <taxon>Alphaproteobacteria</taxon>
        <taxon>Rhodobacterales</taxon>
        <taxon>Paracoccaceae</taxon>
        <taxon>Rhodovulum</taxon>
    </lineage>
</organism>
<sequence>MLPRQLRRQGLAGRRGGARPVPGRRPPARSHALRAVRRARARRLRAGRAGQGGLSRGAARAAAERPAAAEGGRMSRRFLLSCFACDPDAGSEPYVGWHWAKTVYAGERRIVLTRRHHEAALAGRRCRGLSFRYFDLPFLSGLDHRHRLMKLYYILWQICVLPYAAWIVWRERVTHVHHLTYNAVDFPGLLWAIPGTRFLWGPVGGGQTPPEALRAYYGAGWRRQRWRAAMKAALRINPLVRGALARADLVLAANAETERRLAPLTRPGKVRRMLETAVLPAAIAPGPRAAHRPLRVLWVGRFEPRKAPGMLIQIARTLGVRAPGAFAFTMIGGGEMLAEARARAADVPGLEIRGEIPFAEMRAAYAGADVLAFTSLQDTSGNVVLEALAAGLPVVALDHQGSAEILPAGGGRLIPVAPPVRVIVGFMAALQALAEPETYAAASRAALANIRAHHGWDARAAAFRALLDAKVAPLDQGDHRPRLPRRGKRGVADQPPAAKSARAMP</sequence>
<gene>
    <name evidence="2" type="ORF">DI556_03525</name>
</gene>
<dbReference type="Pfam" id="PF13692">
    <property type="entry name" value="Glyco_trans_1_4"/>
    <property type="match status" value="1"/>
</dbReference>
<comment type="caution">
    <text evidence="2">The sequence shown here is derived from an EMBL/GenBank/DDBJ whole genome shotgun (WGS) entry which is preliminary data.</text>
</comment>
<dbReference type="PANTHER" id="PTHR45947">
    <property type="entry name" value="SULFOQUINOVOSYL TRANSFERASE SQD2"/>
    <property type="match status" value="1"/>
</dbReference>
<evidence type="ECO:0000313" key="3">
    <source>
        <dbReference type="Proteomes" id="UP000249185"/>
    </source>
</evidence>
<dbReference type="PANTHER" id="PTHR45947:SF3">
    <property type="entry name" value="SULFOQUINOVOSYL TRANSFERASE SQD2"/>
    <property type="match status" value="1"/>
</dbReference>
<dbReference type="AlphaFoldDB" id="A0A2W5Q937"/>
<feature type="compositionally biased region" description="Basic residues" evidence="1">
    <location>
        <begin position="26"/>
        <end position="46"/>
    </location>
</feature>
<dbReference type="Proteomes" id="UP000249185">
    <property type="component" value="Unassembled WGS sequence"/>
</dbReference>
<proteinExistence type="predicted"/>
<protein>
    <recommendedName>
        <fullName evidence="4">Glycosyl transferase family 1 domain-containing protein</fullName>
    </recommendedName>
</protein>